<dbReference type="OrthoDB" id="9804951at2"/>
<evidence type="ECO:0000313" key="4">
    <source>
        <dbReference type="EMBL" id="SFN15298.1"/>
    </source>
</evidence>
<protein>
    <submittedName>
        <fullName evidence="4">Diguanylate cyclase (GGDEF) domain-containing protein</fullName>
    </submittedName>
</protein>
<dbReference type="SUPFAM" id="SSF141868">
    <property type="entry name" value="EAL domain-like"/>
    <property type="match status" value="1"/>
</dbReference>
<feature type="transmembrane region" description="Helical" evidence="1">
    <location>
        <begin position="206"/>
        <end position="227"/>
    </location>
</feature>
<dbReference type="InterPro" id="IPR000160">
    <property type="entry name" value="GGDEF_dom"/>
</dbReference>
<feature type="domain" description="EAL" evidence="2">
    <location>
        <begin position="414"/>
        <end position="668"/>
    </location>
</feature>
<reference evidence="4 5" key="1">
    <citation type="submission" date="2016-10" db="EMBL/GenBank/DDBJ databases">
        <authorList>
            <person name="de Groot N.N."/>
        </authorList>
    </citation>
    <scope>NUCLEOTIDE SEQUENCE [LARGE SCALE GENOMIC DNA]</scope>
    <source>
        <strain evidence="4 5">CGMCC 1.7659</strain>
    </source>
</reference>
<accession>A0A1I4WND5</accession>
<dbReference type="RefSeq" id="WP_092405978.1">
    <property type="nucleotide sequence ID" value="NZ_FOVF01000005.1"/>
</dbReference>
<dbReference type="Gene3D" id="3.30.70.270">
    <property type="match status" value="1"/>
</dbReference>
<feature type="transmembrane region" description="Helical" evidence="1">
    <location>
        <begin position="6"/>
        <end position="26"/>
    </location>
</feature>
<feature type="transmembrane region" description="Helical" evidence="1">
    <location>
        <begin position="73"/>
        <end position="98"/>
    </location>
</feature>
<dbReference type="Proteomes" id="UP000198575">
    <property type="component" value="Unassembled WGS sequence"/>
</dbReference>
<name>A0A1I4WND5_9GAMM</name>
<keyword evidence="5" id="KW-1185">Reference proteome</keyword>
<keyword evidence="1" id="KW-0472">Membrane</keyword>
<dbReference type="SUPFAM" id="SSF55073">
    <property type="entry name" value="Nucleotide cyclase"/>
    <property type="match status" value="1"/>
</dbReference>
<dbReference type="InterPro" id="IPR043128">
    <property type="entry name" value="Rev_trsase/Diguanyl_cyclase"/>
</dbReference>
<dbReference type="InterPro" id="IPR052155">
    <property type="entry name" value="Biofilm_reg_signaling"/>
</dbReference>
<dbReference type="Pfam" id="PF00990">
    <property type="entry name" value="GGDEF"/>
    <property type="match status" value="1"/>
</dbReference>
<dbReference type="STRING" id="578942.SAMN05216289_105203"/>
<dbReference type="PROSITE" id="PS50887">
    <property type="entry name" value="GGDEF"/>
    <property type="match status" value="1"/>
</dbReference>
<keyword evidence="1" id="KW-1133">Transmembrane helix</keyword>
<evidence type="ECO:0000313" key="5">
    <source>
        <dbReference type="Proteomes" id="UP000198575"/>
    </source>
</evidence>
<dbReference type="SMART" id="SM00052">
    <property type="entry name" value="EAL"/>
    <property type="match status" value="1"/>
</dbReference>
<feature type="transmembrane region" description="Helical" evidence="1">
    <location>
        <begin position="110"/>
        <end position="128"/>
    </location>
</feature>
<sequence length="679" mass="74523">MNDWSILDLVVYFVGSLVALTQAIVFAHYFRLFRRDHLLLWSVSFLSLSIYLAASGSSWMLMNAMPSGHPFRLGLSCLSLVAAYTQVAALIMGTMAIWRTQRWTRVQIGQALIFASLFGLLSGLAFAFDPQYAQERHFLRVGLRYLITGLAALGMGIAIARVWPRGRLGQQLTAVALTLYGFDQLHVFSSYALIASGGSNWPWAKFTNVFSLITQLFIGYGLVIWLLENERDRAESATDAAERLRLFDQLTGLPNRSQMLGHLGQQMQHPNGAVLLLVRLDNLGNIAVATGMDGVDIALATSAERIEEVARSNGMVAARPGADHIALHGAGLGSETVSQRIAEKVLAALALPVFWNGREIALEASVGVALAPKDAVTADALQSCAEMARARAQAEGAMRYRFYAPDLDAAARSQLALQSELRTAFINNEFVLEFQPILDGWSLEICGFEALVRWQHPQRGLLAPDAFIGQLEPLGLVEALDIWVLEQACNCARKWQRPDREALTVAVNVSAYSFQRRSFPDMIHALLERTGLAAACLEIEIIESIALGHPEHAALSIDRLRDLGVRVMLDDFGTGFSSLKHLRQLPFDGLKIDHSFVVDVLIDPRDAAIVRAMLSLAHSLGLEVVAEGIETAAQLAWFQSAGCDRLQGFHFHRSMSQDAVIDLLRLGEPAVASRQMPVS</sequence>
<dbReference type="InterPro" id="IPR035919">
    <property type="entry name" value="EAL_sf"/>
</dbReference>
<evidence type="ECO:0000256" key="1">
    <source>
        <dbReference type="SAM" id="Phobius"/>
    </source>
</evidence>
<dbReference type="EMBL" id="FOVF01000005">
    <property type="protein sequence ID" value="SFN15298.1"/>
    <property type="molecule type" value="Genomic_DNA"/>
</dbReference>
<dbReference type="InterPro" id="IPR029787">
    <property type="entry name" value="Nucleotide_cyclase"/>
</dbReference>
<evidence type="ECO:0000259" key="2">
    <source>
        <dbReference type="PROSITE" id="PS50883"/>
    </source>
</evidence>
<feature type="transmembrane region" description="Helical" evidence="1">
    <location>
        <begin position="143"/>
        <end position="163"/>
    </location>
</feature>
<dbReference type="CDD" id="cd01949">
    <property type="entry name" value="GGDEF"/>
    <property type="match status" value="1"/>
</dbReference>
<dbReference type="Pfam" id="PF00563">
    <property type="entry name" value="EAL"/>
    <property type="match status" value="1"/>
</dbReference>
<dbReference type="CDD" id="cd01948">
    <property type="entry name" value="EAL"/>
    <property type="match status" value="1"/>
</dbReference>
<dbReference type="PANTHER" id="PTHR44757:SF2">
    <property type="entry name" value="BIOFILM ARCHITECTURE MAINTENANCE PROTEIN MBAA"/>
    <property type="match status" value="1"/>
</dbReference>
<organism evidence="4 5">
    <name type="scientific">Dokdonella immobilis</name>
    <dbReference type="NCBI Taxonomy" id="578942"/>
    <lineage>
        <taxon>Bacteria</taxon>
        <taxon>Pseudomonadati</taxon>
        <taxon>Pseudomonadota</taxon>
        <taxon>Gammaproteobacteria</taxon>
        <taxon>Lysobacterales</taxon>
        <taxon>Rhodanobacteraceae</taxon>
        <taxon>Dokdonella</taxon>
    </lineage>
</organism>
<dbReference type="AlphaFoldDB" id="A0A1I4WND5"/>
<dbReference type="InterPro" id="IPR001633">
    <property type="entry name" value="EAL_dom"/>
</dbReference>
<dbReference type="PROSITE" id="PS50883">
    <property type="entry name" value="EAL"/>
    <property type="match status" value="1"/>
</dbReference>
<dbReference type="Gene3D" id="3.20.20.450">
    <property type="entry name" value="EAL domain"/>
    <property type="match status" value="1"/>
</dbReference>
<feature type="domain" description="GGDEF" evidence="3">
    <location>
        <begin position="271"/>
        <end position="405"/>
    </location>
</feature>
<dbReference type="PANTHER" id="PTHR44757">
    <property type="entry name" value="DIGUANYLATE CYCLASE DGCP"/>
    <property type="match status" value="1"/>
</dbReference>
<dbReference type="NCBIfam" id="TIGR00254">
    <property type="entry name" value="GGDEF"/>
    <property type="match status" value="1"/>
</dbReference>
<evidence type="ECO:0000259" key="3">
    <source>
        <dbReference type="PROSITE" id="PS50887"/>
    </source>
</evidence>
<proteinExistence type="predicted"/>
<feature type="transmembrane region" description="Helical" evidence="1">
    <location>
        <begin position="38"/>
        <end position="61"/>
    </location>
</feature>
<gene>
    <name evidence="4" type="ORF">SAMN05216289_105203</name>
</gene>
<dbReference type="SMART" id="SM00267">
    <property type="entry name" value="GGDEF"/>
    <property type="match status" value="1"/>
</dbReference>
<keyword evidence="1" id="KW-0812">Transmembrane</keyword>